<dbReference type="InterPro" id="IPR004242">
    <property type="entry name" value="Transposase_21"/>
</dbReference>
<sequence>MNQGIHRRGKRSSCFAFVLNRDRRRRTAEGSDKQSKAMTNNRRRQRTTDGDGVQQVVTMNNIHVREVEAATQRRWRRHQALRASEMEATNQQLRLQWWRQQRRPVMEAAAAERQGKVVGARWEVVVCVRSLAEEEEEGCQFLIGHTASVPEAVGLVRKSCQGFLPQLVREHRQVEAIGRFRKSCQEFLPQLVRELRQSCSKCGLSRYKIKDCDKENIDEDKNPIWHANKRKCDGLLRYPVDSMQWKNIDKEFLAFENESRNLRVRLAIDEMNHYENLSTNHSSWPFLLGIYNLPLDVYLSAMIDDLKLLWDDMVEVFDGFANESF</sequence>
<name>A0AAQ3NI46_VIGMU</name>
<evidence type="ECO:0000256" key="1">
    <source>
        <dbReference type="SAM" id="MobiDB-lite"/>
    </source>
</evidence>
<evidence type="ECO:0000313" key="2">
    <source>
        <dbReference type="EMBL" id="WVZ10137.1"/>
    </source>
</evidence>
<feature type="region of interest" description="Disordered" evidence="1">
    <location>
        <begin position="25"/>
        <end position="51"/>
    </location>
</feature>
<accession>A0AAQ3NI46</accession>
<dbReference type="AlphaFoldDB" id="A0AAQ3NI46"/>
<dbReference type="Pfam" id="PF02992">
    <property type="entry name" value="Transposase_21"/>
    <property type="match status" value="1"/>
</dbReference>
<dbReference type="Proteomes" id="UP001374535">
    <property type="component" value="Chromosome 5"/>
</dbReference>
<keyword evidence="3" id="KW-1185">Reference proteome</keyword>
<reference evidence="2 3" key="1">
    <citation type="journal article" date="2023" name="Life. Sci Alliance">
        <title>Evolutionary insights into 3D genome organization and epigenetic landscape of Vigna mungo.</title>
        <authorList>
            <person name="Junaid A."/>
            <person name="Singh B."/>
            <person name="Bhatia S."/>
        </authorList>
    </citation>
    <scope>NUCLEOTIDE SEQUENCE [LARGE SCALE GENOMIC DNA]</scope>
    <source>
        <strain evidence="2">Urdbean</strain>
    </source>
</reference>
<dbReference type="EMBL" id="CP144696">
    <property type="protein sequence ID" value="WVZ10137.1"/>
    <property type="molecule type" value="Genomic_DNA"/>
</dbReference>
<protein>
    <submittedName>
        <fullName evidence="2">Uncharacterized protein</fullName>
    </submittedName>
</protein>
<evidence type="ECO:0000313" key="3">
    <source>
        <dbReference type="Proteomes" id="UP001374535"/>
    </source>
</evidence>
<organism evidence="2 3">
    <name type="scientific">Vigna mungo</name>
    <name type="common">Black gram</name>
    <name type="synonym">Phaseolus mungo</name>
    <dbReference type="NCBI Taxonomy" id="3915"/>
    <lineage>
        <taxon>Eukaryota</taxon>
        <taxon>Viridiplantae</taxon>
        <taxon>Streptophyta</taxon>
        <taxon>Embryophyta</taxon>
        <taxon>Tracheophyta</taxon>
        <taxon>Spermatophyta</taxon>
        <taxon>Magnoliopsida</taxon>
        <taxon>eudicotyledons</taxon>
        <taxon>Gunneridae</taxon>
        <taxon>Pentapetalae</taxon>
        <taxon>rosids</taxon>
        <taxon>fabids</taxon>
        <taxon>Fabales</taxon>
        <taxon>Fabaceae</taxon>
        <taxon>Papilionoideae</taxon>
        <taxon>50 kb inversion clade</taxon>
        <taxon>NPAAA clade</taxon>
        <taxon>indigoferoid/millettioid clade</taxon>
        <taxon>Phaseoleae</taxon>
        <taxon>Vigna</taxon>
    </lineage>
</organism>
<proteinExistence type="predicted"/>
<gene>
    <name evidence="2" type="ORF">V8G54_014667</name>
</gene>